<organism evidence="1 2">
    <name type="scientific">Dentiscutata erythropus</name>
    <dbReference type="NCBI Taxonomy" id="1348616"/>
    <lineage>
        <taxon>Eukaryota</taxon>
        <taxon>Fungi</taxon>
        <taxon>Fungi incertae sedis</taxon>
        <taxon>Mucoromycota</taxon>
        <taxon>Glomeromycotina</taxon>
        <taxon>Glomeromycetes</taxon>
        <taxon>Diversisporales</taxon>
        <taxon>Gigasporaceae</taxon>
        <taxon>Dentiscutata</taxon>
    </lineage>
</organism>
<dbReference type="Proteomes" id="UP000789405">
    <property type="component" value="Unassembled WGS sequence"/>
</dbReference>
<protein>
    <submittedName>
        <fullName evidence="1">24585_t:CDS:1</fullName>
    </submittedName>
</protein>
<keyword evidence="2" id="KW-1185">Reference proteome</keyword>
<dbReference type="OrthoDB" id="2474155at2759"/>
<accession>A0A9N9CCR0</accession>
<evidence type="ECO:0000313" key="2">
    <source>
        <dbReference type="Proteomes" id="UP000789405"/>
    </source>
</evidence>
<gene>
    <name evidence="1" type="ORF">DERYTH_LOCUS7453</name>
</gene>
<dbReference type="AlphaFoldDB" id="A0A9N9CCR0"/>
<reference evidence="1" key="1">
    <citation type="submission" date="2021-06" db="EMBL/GenBank/DDBJ databases">
        <authorList>
            <person name="Kallberg Y."/>
            <person name="Tangrot J."/>
            <person name="Rosling A."/>
        </authorList>
    </citation>
    <scope>NUCLEOTIDE SEQUENCE</scope>
    <source>
        <strain evidence="1">MA453B</strain>
    </source>
</reference>
<name>A0A9N9CCR0_9GLOM</name>
<sequence length="104" mass="12182">MTHITNYLRLHQGSTYLLKENYGRRIDKFNVHGLWEWDNYKTQFVNINLLNDSALCFTITTNIVGINENEIHLAKQELLSEYTNEVDIIQESINQSKYSNPMSA</sequence>
<dbReference type="EMBL" id="CAJVPY010003634">
    <property type="protein sequence ID" value="CAG8597133.1"/>
    <property type="molecule type" value="Genomic_DNA"/>
</dbReference>
<evidence type="ECO:0000313" key="1">
    <source>
        <dbReference type="EMBL" id="CAG8597133.1"/>
    </source>
</evidence>
<comment type="caution">
    <text evidence="1">The sequence shown here is derived from an EMBL/GenBank/DDBJ whole genome shotgun (WGS) entry which is preliminary data.</text>
</comment>
<proteinExistence type="predicted"/>